<dbReference type="Proteomes" id="UP000442244">
    <property type="component" value="Unassembled WGS sequence"/>
</dbReference>
<reference evidence="1 2" key="1">
    <citation type="submission" date="2019-01" db="EMBL/GenBank/DDBJ databases">
        <title>Leuconostoc litchii sp. nov., a novel lactic acid bacterium isolated from lychee.</title>
        <authorList>
            <person name="Wang L.-T."/>
        </authorList>
    </citation>
    <scope>NUCLEOTIDE SEQUENCE [LARGE SCALE GENOMIC DNA]</scope>
    <source>
        <strain evidence="1 2">MB7</strain>
    </source>
</reference>
<comment type="caution">
    <text evidence="1">The sequence shown here is derived from an EMBL/GenBank/DDBJ whole genome shotgun (WGS) entry which is preliminary data.</text>
</comment>
<accession>A0A6P2CL51</accession>
<evidence type="ECO:0000313" key="2">
    <source>
        <dbReference type="Proteomes" id="UP000442244"/>
    </source>
</evidence>
<dbReference type="EMBL" id="SDGY01000001">
    <property type="protein sequence ID" value="TYC46606.1"/>
    <property type="molecule type" value="Genomic_DNA"/>
</dbReference>
<evidence type="ECO:0000313" key="1">
    <source>
        <dbReference type="EMBL" id="TYC46606.1"/>
    </source>
</evidence>
<gene>
    <name evidence="1" type="ORF">ESZ47_00270</name>
</gene>
<dbReference type="SUPFAM" id="SSF53474">
    <property type="entry name" value="alpha/beta-Hydrolases"/>
    <property type="match status" value="1"/>
</dbReference>
<dbReference type="RefSeq" id="WP_148603700.1">
    <property type="nucleotide sequence ID" value="NZ_SDGY01000001.1"/>
</dbReference>
<dbReference type="InterPro" id="IPR000801">
    <property type="entry name" value="Esterase-like"/>
</dbReference>
<proteinExistence type="predicted"/>
<dbReference type="PANTHER" id="PTHR48098">
    <property type="entry name" value="ENTEROCHELIN ESTERASE-RELATED"/>
    <property type="match status" value="1"/>
</dbReference>
<protein>
    <submittedName>
        <fullName evidence="1">Esterase family protein</fullName>
    </submittedName>
</protein>
<dbReference type="InterPro" id="IPR029058">
    <property type="entry name" value="AB_hydrolase_fold"/>
</dbReference>
<keyword evidence="2" id="KW-1185">Reference proteome</keyword>
<dbReference type="Gene3D" id="3.40.50.1820">
    <property type="entry name" value="alpha/beta hydrolase"/>
    <property type="match status" value="1"/>
</dbReference>
<dbReference type="GO" id="GO:0016747">
    <property type="term" value="F:acyltransferase activity, transferring groups other than amino-acyl groups"/>
    <property type="evidence" value="ECO:0007669"/>
    <property type="project" value="TreeGrafter"/>
</dbReference>
<dbReference type="AlphaFoldDB" id="A0A6P2CL51"/>
<name>A0A6P2CL51_9LACO</name>
<sequence length="263" mass="30144">MAYLEVNYYSTVLGMDRMMSVILPELSDHNPTWTSETLTDIPVLYLLHGMSGDYATWQRRTSIERLVRQTPIAIIMPSTDLAWYTNTTYGLNYFDALANELPEKVATLFPQLSIKREKNFVAGLSMGGYGAFKLALGTNKFSYAASLSGALVGQAREEDFLSMGKLPYWEGIFGSFKDFSGSKNDLLALANQCEKRPELYAWIGEQDFLKPMNDQTIATLKQLNYDIVYETAPGKHEWYYWNKQIERVLEWLPIDYVQEERLS</sequence>
<dbReference type="InterPro" id="IPR050583">
    <property type="entry name" value="Mycobacterial_A85_antigen"/>
</dbReference>
<organism evidence="1 2">
    <name type="scientific">Leuconostoc litchii</name>
    <dbReference type="NCBI Taxonomy" id="1981069"/>
    <lineage>
        <taxon>Bacteria</taxon>
        <taxon>Bacillati</taxon>
        <taxon>Bacillota</taxon>
        <taxon>Bacilli</taxon>
        <taxon>Lactobacillales</taxon>
        <taxon>Lactobacillaceae</taxon>
        <taxon>Leuconostoc</taxon>
    </lineage>
</organism>
<dbReference type="Pfam" id="PF00756">
    <property type="entry name" value="Esterase"/>
    <property type="match status" value="1"/>
</dbReference>
<dbReference type="OrthoDB" id="9803578at2"/>
<dbReference type="PANTHER" id="PTHR48098:SF1">
    <property type="entry name" value="DIACYLGLYCEROL ACYLTRANSFERASE_MYCOLYLTRANSFERASE AG85A"/>
    <property type="match status" value="1"/>
</dbReference>